<feature type="region of interest" description="Disordered" evidence="1">
    <location>
        <begin position="415"/>
        <end position="467"/>
    </location>
</feature>
<organism evidence="2 3">
    <name type="scientific">Streptomyces cyaneofuscatus</name>
    <dbReference type="NCBI Taxonomy" id="66883"/>
    <lineage>
        <taxon>Bacteria</taxon>
        <taxon>Bacillati</taxon>
        <taxon>Actinomycetota</taxon>
        <taxon>Actinomycetes</taxon>
        <taxon>Kitasatosporales</taxon>
        <taxon>Streptomycetaceae</taxon>
        <taxon>Streptomyces</taxon>
    </lineage>
</organism>
<gene>
    <name evidence="2" type="ORF">OG849_25655</name>
</gene>
<keyword evidence="3" id="KW-1185">Reference proteome</keyword>
<reference evidence="2 3" key="1">
    <citation type="submission" date="2022-10" db="EMBL/GenBank/DDBJ databases">
        <title>The complete genomes of actinobacterial strains from the NBC collection.</title>
        <authorList>
            <person name="Joergensen T.S."/>
            <person name="Alvarez Arevalo M."/>
            <person name="Sterndorff E.B."/>
            <person name="Faurdal D."/>
            <person name="Vuksanovic O."/>
            <person name="Mourched A.-S."/>
            <person name="Charusanti P."/>
            <person name="Shaw S."/>
            <person name="Blin K."/>
            <person name="Weber T."/>
        </authorList>
    </citation>
    <scope>NUCLEOTIDE SEQUENCE [LARGE SCALE GENOMIC DNA]</scope>
    <source>
        <strain evidence="2 3">NBC 01792</strain>
    </source>
</reference>
<evidence type="ECO:0000313" key="2">
    <source>
        <dbReference type="EMBL" id="WSB10387.1"/>
    </source>
</evidence>
<evidence type="ECO:0008006" key="4">
    <source>
        <dbReference type="Google" id="ProtNLM"/>
    </source>
</evidence>
<evidence type="ECO:0000256" key="1">
    <source>
        <dbReference type="SAM" id="MobiDB-lite"/>
    </source>
</evidence>
<dbReference type="Proteomes" id="UP001356428">
    <property type="component" value="Chromosome"/>
</dbReference>
<feature type="compositionally biased region" description="Basic and acidic residues" evidence="1">
    <location>
        <begin position="341"/>
        <end position="351"/>
    </location>
</feature>
<sequence length="3163" mass="341394">MLEHWYFSASLGLPPQTAATFLDVVTALKEPIGNERSEELVSSAVEYLDQAGTGTKLYGLPHVLAAQKRFAGVTEVNARAAALYRGVASVAPERLRARIGAALRAAGGSETHKALASLRDLLPDAGDGAIEASASVPPYHDIVEQLAPAVALVVARFLAGRDRQGVGQLLAQYPAVMDAALSGRHGRYALLQAAELSALLRPGGAESALTALARASLGAFDMEPDLLATAARVTFVLSGEGPHTDRVATVAALEREALTGELLLDRLDRWRADGTLPKELDNDARLLAYLRLGGVGRLRDSAMPSVLWQTALWSLAAEQDPSETIRRLALWWQTPQGPPRRGGEPTRRSAEPGRLPVTLPYASYDAVQLHAHRLLTLRHPSGPRPRLLFEQGPAEANTPETAALLWSPWLVPPAPASPVKQSAGKQSAGKQRTGQQEPQEQERGRQRGRKKRAAQPAPAPPELRDNQPEQLVRLLGAGLIAASLLGGTARCDEGSGTKGGAGRQPDHLLLLIIHLRDCLGRVFKPVMTALGEDMKLAGEYAGHLCSLIVHAQNMIDRVGKGERPPVHPSEIVRVVSSLPVQQLDGTYAPMPEWGARGVALQWVLESSAGGTGPHRTEAGGRWFAGDPPPADGLLSLIVEREPSAYTFNAVRAAQLSRILHKHRRGTVLRWDWSAEDGLRFPEEVTRRRTPELTPAALVLSGPLDTNRDAFSVEEWDDMAAGLGRLLAERDNRTIAPVTLETLRLAALLDRPDLGDQGAYENWVSGWSGHITSLNSAAHLPRYVRARMFDMFDSPAAGPGSQERLLKVLEHVVDVIVDLSGGAQLFYDLLFEALSVQALPAEMTNRLRVRALKSLYGKWEGNPPVVVGDNPFATLAGRVSGRGTEAALVRFLRATASVALQGEGKPLADALSGLWTSTQQPVPYAAKPEVTGQVTADPRFVVAATMDRRSGWTVVHSRDESPDVAVQGAGHPYVRDAFRAAPDAEDPAAGTLVLGVVCSVPRVGDPSASLWVNCGLARPVECRPERLDRRRWSIGDTVAVRLAESAGDTRLLPLAPPPPQDGEVRRAKLGRTDRFPWLTLRVYGIGTDCYPNGGSDKEVAARYRWDPDIARAFRPDEAEAPPENVLARWHAGLRRWIPLDAGLPELAVAAGAAGPQEVTPVRLVHAGAATERSGFGAARRFVTAPGHAYVLGPAAWDPEDWARLEEACLADPHGLVVHAEFRDGESRLHLAPHQPFDHRNALWLSMFDRATGAAKDAEDEDQDRITHQETFLRTDAKGRPQWEISVPEIEGFPRSVTATFTEGVGHRTHLLCSIESWGDVEARKAEASVQPFQERGITEEKPTPDHFAALARLSEGEVVELAWAERRTAEGQNPATTTDGLRGMITTDSLTLTGAFPALSGTARRWAVVVSDSVGPVSPAPKRADAAMLPAEELTEHCTAPADAGLLLDRSTLSGMVVARIKDPGAGHFSHLRVWFHLGRRIVPAVLPAGCFDSDSPSVGDHLTGTLTPGGWLFQVRRRRLHLQALWELAGRPGADWKQVGQVRGTEADPRFLFQHPRLARLAEGPGSGEPEPAGRANVRRAGNWYRGETVRVVVQHGSRHLVGTVTGGELGRDFQPVHLEQTVLDVWHIGDEARRRGADLPDASSFVRVSREFDISPATRARRTSAPAAQQPHDPVAEWHRLMSVPGQAFTGSLSREGRLLLRTCRAPDAQGVFQPWLDLMDEPWALVAGRNHSTDRVRVLPVPHGSGYRASFVRAPALTVAEFMAEIVPNASADGHRQVFRTERSTRSRPYYVGVEETDSGIAHRFEFGYGWFVDIPAEALTVDGERVDPEGLTLFHGDCVKAMAFTADESGEVPGGIAVSIAPADIRKGVERQIHREATKDKVVHLLEVAVDRERRRVTVVRALTRSRELAPGQEDHHADEQPVSATLDESDVRALLAAHDDPTLILGRLRPEPEGRRRRALCFAAVLPRAAVDGESALRKGDRLYLEAGLIVERPNNHLLSFALPPGLRQDDEPFGVLVSRRDFSHRESCLRRAAKTVGLDAYERSARMLVQLGEPGQGAGANQWQGSTKSPPPRGPATLRSYLARRTEGCFGVVDDRGRHVELRPGVLFSMDGLTGAEGIAPGSVVRLSRGVTGGVTVHQAIPADSTYVDDLPRPMVVFPKDRLRWAKDIGKADASGCFTVAGLPGLNATARSGSGAALLRTKHPKIAGVVRRTMPNGTVEALLVPAPNPLAGTITFDRDDPAAGVRILRSGARTGPDGAAAARSAAWAQLSFMDGSAQQLATACRTWGWRYHDSRTRTWPADGGEPGREWVGSLAVSVTEPVFFSENPLGWSLRYELSALRRRGLPATELLEETFQDRPGDRRTHWVVARAERDSVWLELAPGRVAEVRGELVRFSDGHPLADLDWSLLGPGDLLHGRVEGGVNECGHLVLEDWRPGLRGAFVPTRPGGRGDRPRRILMPVSRADEVNGALHLGEGEAALAYPAERTLLARYAPQSRVWLDETNALTSVDDSPVTRGDVVLLRADGTRPGLHIAGLPEARVELAAPSPRFWFRAGWLRDDLAGETSTVLGALGALPVTVEEVTEGPEPVITVSRRLQPSGDWPQGTVLARPVMHLGNGQVVVRTGSALVRVPVERLLPGLPAEAAAAAADALVLARTLLRLHWDAATKTLTSGLPGDRATQGEAVVRALLAVNSRDGHCLGILCQDTQTQGLCWLPARDAAWAAGVPGDLLVGHLRKARRLTVLRRGRCTVSLVHHPLIAREYENLAPGQSLRVAVVGELDTSPEQPARGTLLVSVEPVGVLAAYTPGDEARPPAEGVMAEVSRLSRVDGRSTLHLVVPGSRRTVLDLPDWLCRSLGELSVPSFADPAGPVDGLVPEEFTAYRAGYRAGREGAERPEGDSAGQALLWALGALERASGAAEIVVAQGTAAAALAGWLSSEDGRAAVLQQDRQIDLAPLLAACRLGNLLPQRVSELPGGWHAFLLLRLGDRAVSSLHTEALVTEWLTRPDRHESDGDWRRLRTVSVAKYLTFGQVTSVDDFARAVMGRPTETESEAAPVARGLRAAVGRLRSAARLQGDAPLLSRLVAIGRSLRPPEGSAVPAWAPLRAQNSEVEAVCRKVLSGGVPLTLLPAFEPLAPAGRRYGAVLLQQAGARIARDH</sequence>
<accession>A0ABZ1F1Y5</accession>
<dbReference type="RefSeq" id="WP_326703497.1">
    <property type="nucleotide sequence ID" value="NZ_CP108861.1"/>
</dbReference>
<feature type="region of interest" description="Disordered" evidence="1">
    <location>
        <begin position="334"/>
        <end position="356"/>
    </location>
</feature>
<feature type="compositionally biased region" description="Polar residues" evidence="1">
    <location>
        <begin position="2064"/>
        <end position="2073"/>
    </location>
</feature>
<name>A0ABZ1F1Y5_9ACTN</name>
<dbReference type="EMBL" id="CP109083">
    <property type="protein sequence ID" value="WSB10387.1"/>
    <property type="molecule type" value="Genomic_DNA"/>
</dbReference>
<protein>
    <recommendedName>
        <fullName evidence="4">DNA-binding protein</fullName>
    </recommendedName>
</protein>
<evidence type="ECO:0000313" key="3">
    <source>
        <dbReference type="Proteomes" id="UP001356428"/>
    </source>
</evidence>
<feature type="compositionally biased region" description="Polar residues" evidence="1">
    <location>
        <begin position="419"/>
        <end position="429"/>
    </location>
</feature>
<proteinExistence type="predicted"/>
<feature type="region of interest" description="Disordered" evidence="1">
    <location>
        <begin position="2060"/>
        <end position="2079"/>
    </location>
</feature>